<accession>A0A8S5R0Y3</accession>
<organism evidence="2">
    <name type="scientific">CrAss-like virus sp. ctOWe7</name>
    <dbReference type="NCBI Taxonomy" id="2826823"/>
    <lineage>
        <taxon>Viruses</taxon>
        <taxon>Duplodnaviria</taxon>
        <taxon>Heunggongvirae</taxon>
        <taxon>Uroviricota</taxon>
        <taxon>Caudoviricetes</taxon>
        <taxon>Crassvirales</taxon>
    </lineage>
</organism>
<dbReference type="InterPro" id="IPR000477">
    <property type="entry name" value="RT_dom"/>
</dbReference>
<name>A0A8S5R0Y3_9CAUD</name>
<evidence type="ECO:0000259" key="1">
    <source>
        <dbReference type="PROSITE" id="PS50878"/>
    </source>
</evidence>
<dbReference type="SUPFAM" id="SSF56672">
    <property type="entry name" value="DNA/RNA polymerases"/>
    <property type="match status" value="1"/>
</dbReference>
<dbReference type="InterPro" id="IPR051083">
    <property type="entry name" value="GrpII_Intron_Splice-Mob/Def"/>
</dbReference>
<dbReference type="InterPro" id="IPR043502">
    <property type="entry name" value="DNA/RNA_pol_sf"/>
</dbReference>
<feature type="domain" description="Reverse transcriptase" evidence="1">
    <location>
        <begin position="1"/>
        <end position="282"/>
    </location>
</feature>
<dbReference type="Pfam" id="PF00078">
    <property type="entry name" value="RVT_1"/>
    <property type="match status" value="1"/>
</dbReference>
<reference evidence="2" key="1">
    <citation type="journal article" date="2021" name="Proc. Natl. Acad. Sci. U.S.A.">
        <title>A Catalog of Tens of Thousands of Viruses from Human Metagenomes Reveals Hidden Associations with Chronic Diseases.</title>
        <authorList>
            <person name="Tisza M.J."/>
            <person name="Buck C.B."/>
        </authorList>
    </citation>
    <scope>NUCLEOTIDE SEQUENCE</scope>
    <source>
        <strain evidence="2">CtOWe7</strain>
    </source>
</reference>
<protein>
    <recommendedName>
        <fullName evidence="1">Reverse transcriptase domain-containing protein</fullName>
    </recommendedName>
</protein>
<dbReference type="EMBL" id="BK015777">
    <property type="protein sequence ID" value="DAE24580.1"/>
    <property type="molecule type" value="Genomic_DNA"/>
</dbReference>
<sequence>MKRYSGLHDKLCTIENIEVADDNARKNKNKKYGINKHDKNRQYENEDLVDKLFNLKYKTSKYSLYKIYEPKERIIYRLPYYPDRIAHHAIMNVVKYIWTKSFIHNTYSCIEGRGIHLCANNLKRDLRKYPNETKYCLKLDIRKFYPSIPHNGLKKCIRKKIKDKDFLMILDEIIDSTDNVRDVSSKLTNKIGIGVPIGNYLSQYFANLYLSELDHLCKEELKCKFYYRYADDIVILSDDKDFLHKVLIYIKLYVHTIGLKVKDNYQIYPVDSRGINFVGYVFYHTHTLIRKSIKYKIIRLVNSYLNREIDKKEFKVRMCAYYGWLKHADAKNLLYKIQSLTGVRYSNWNGKRTNIAKYYGKYVRIIQVINYAKYFRINFIRNGKAYYADSRDKTLFYSIHRLNHFPINFKITKYDWRIYTKNRKENIKPQI</sequence>
<dbReference type="PANTHER" id="PTHR34047:SF8">
    <property type="entry name" value="PROTEIN YKFC"/>
    <property type="match status" value="1"/>
</dbReference>
<evidence type="ECO:0000313" key="2">
    <source>
        <dbReference type="EMBL" id="DAE24580.1"/>
    </source>
</evidence>
<proteinExistence type="predicted"/>
<dbReference type="PANTHER" id="PTHR34047">
    <property type="entry name" value="NUCLEAR INTRON MATURASE 1, MITOCHONDRIAL-RELATED"/>
    <property type="match status" value="1"/>
</dbReference>
<dbReference type="CDD" id="cd01646">
    <property type="entry name" value="RT_Bac_retron_I"/>
    <property type="match status" value="1"/>
</dbReference>
<dbReference type="PROSITE" id="PS50878">
    <property type="entry name" value="RT_POL"/>
    <property type="match status" value="1"/>
</dbReference>